<dbReference type="PRINTS" id="PR00080">
    <property type="entry name" value="SDRFAMILY"/>
</dbReference>
<dbReference type="EMBL" id="BJFL01000002">
    <property type="protein sequence ID" value="GDY28816.1"/>
    <property type="molecule type" value="Genomic_DNA"/>
</dbReference>
<dbReference type="CDD" id="cd05233">
    <property type="entry name" value="SDR_c"/>
    <property type="match status" value="1"/>
</dbReference>
<dbReference type="Pfam" id="PF13561">
    <property type="entry name" value="adh_short_C2"/>
    <property type="match status" value="1"/>
</dbReference>
<evidence type="ECO:0000313" key="4">
    <source>
        <dbReference type="EMBL" id="GDY28816.1"/>
    </source>
</evidence>
<dbReference type="InterPro" id="IPR057326">
    <property type="entry name" value="KR_dom"/>
</dbReference>
<dbReference type="InterPro" id="IPR020904">
    <property type="entry name" value="Sc_DH/Rdtase_CS"/>
</dbReference>
<dbReference type="InterPro" id="IPR036291">
    <property type="entry name" value="NAD(P)-bd_dom_sf"/>
</dbReference>
<organism evidence="4 5">
    <name type="scientific">Gandjariella thermophila</name>
    <dbReference type="NCBI Taxonomy" id="1931992"/>
    <lineage>
        <taxon>Bacteria</taxon>
        <taxon>Bacillati</taxon>
        <taxon>Actinomycetota</taxon>
        <taxon>Actinomycetes</taxon>
        <taxon>Pseudonocardiales</taxon>
        <taxon>Pseudonocardiaceae</taxon>
        <taxon>Gandjariella</taxon>
    </lineage>
</organism>
<comment type="caution">
    <text evidence="4">The sequence shown here is derived from an EMBL/GenBank/DDBJ whole genome shotgun (WGS) entry which is preliminary data.</text>
</comment>
<dbReference type="Gene3D" id="3.40.50.720">
    <property type="entry name" value="NAD(P)-binding Rossmann-like Domain"/>
    <property type="match status" value="1"/>
</dbReference>
<evidence type="ECO:0000313" key="5">
    <source>
        <dbReference type="Proteomes" id="UP000298860"/>
    </source>
</evidence>
<keyword evidence="5" id="KW-1185">Reference proteome</keyword>
<keyword evidence="2" id="KW-0560">Oxidoreductase</keyword>
<dbReference type="PANTHER" id="PTHR42760">
    <property type="entry name" value="SHORT-CHAIN DEHYDROGENASES/REDUCTASES FAMILY MEMBER"/>
    <property type="match status" value="1"/>
</dbReference>
<name>A0A4D4J2T4_9PSEU</name>
<sequence>MGRHGEHPAREGVRVDLNLDRRRALVTGGTRGIGRAIVLALAGQGVDIVTCHRRDGDAAASLERELKETGVAHLVTQADLRREEEVARLAEQCRSALGGLDIIVNNAGATGRAPIERLPTDEWRRLLDTNLTAPFLVLHHCAPLLADGASVVNIGSGLAETGAPAQAHYAAAKAGLIGLTRSAARELGRRRVRVNAISCGLVDTDMAGLTEERRGMYAARAALGRVGEPEEIAGVVLFLVSDLASFVSGAVVPANGGA</sequence>
<evidence type="ECO:0000256" key="2">
    <source>
        <dbReference type="ARBA" id="ARBA00023002"/>
    </source>
</evidence>
<feature type="domain" description="Ketoreductase" evidence="3">
    <location>
        <begin position="22"/>
        <end position="205"/>
    </location>
</feature>
<dbReference type="GO" id="GO:0016616">
    <property type="term" value="F:oxidoreductase activity, acting on the CH-OH group of donors, NAD or NADP as acceptor"/>
    <property type="evidence" value="ECO:0007669"/>
    <property type="project" value="UniProtKB-ARBA"/>
</dbReference>
<dbReference type="Proteomes" id="UP000298860">
    <property type="component" value="Unassembled WGS sequence"/>
</dbReference>
<dbReference type="SMART" id="SM00822">
    <property type="entry name" value="PKS_KR"/>
    <property type="match status" value="1"/>
</dbReference>
<dbReference type="PRINTS" id="PR00081">
    <property type="entry name" value="GDHRDH"/>
</dbReference>
<evidence type="ECO:0000256" key="1">
    <source>
        <dbReference type="ARBA" id="ARBA00006484"/>
    </source>
</evidence>
<dbReference type="FunFam" id="3.40.50.720:FF:000084">
    <property type="entry name" value="Short-chain dehydrogenase reductase"/>
    <property type="match status" value="1"/>
</dbReference>
<accession>A0A4D4J2T4</accession>
<dbReference type="SUPFAM" id="SSF51735">
    <property type="entry name" value="NAD(P)-binding Rossmann-fold domains"/>
    <property type="match status" value="1"/>
</dbReference>
<dbReference type="AlphaFoldDB" id="A0A4D4J2T4"/>
<proteinExistence type="inferred from homology"/>
<dbReference type="PANTHER" id="PTHR42760:SF133">
    <property type="entry name" value="3-OXOACYL-[ACYL-CARRIER-PROTEIN] REDUCTASE"/>
    <property type="match status" value="1"/>
</dbReference>
<comment type="similarity">
    <text evidence="1">Belongs to the short-chain dehydrogenases/reductases (SDR) family.</text>
</comment>
<dbReference type="PROSITE" id="PS00061">
    <property type="entry name" value="ADH_SHORT"/>
    <property type="match status" value="1"/>
</dbReference>
<gene>
    <name evidence="4" type="ORF">GTS_04490</name>
</gene>
<evidence type="ECO:0000259" key="3">
    <source>
        <dbReference type="SMART" id="SM00822"/>
    </source>
</evidence>
<reference evidence="5" key="1">
    <citation type="submission" date="2019-04" db="EMBL/GenBank/DDBJ databases">
        <title>Draft genome sequence of Pseudonocardiaceae bacterium SL3-2-4.</title>
        <authorList>
            <person name="Ningsih F."/>
            <person name="Yokota A."/>
            <person name="Sakai Y."/>
            <person name="Nanatani K."/>
            <person name="Yabe S."/>
            <person name="Oetari A."/>
            <person name="Sjamsuridzal W."/>
        </authorList>
    </citation>
    <scope>NUCLEOTIDE SEQUENCE [LARGE SCALE GENOMIC DNA]</scope>
    <source>
        <strain evidence="5">SL3-2-4</strain>
    </source>
</reference>
<dbReference type="InterPro" id="IPR002347">
    <property type="entry name" value="SDR_fam"/>
</dbReference>
<protein>
    <submittedName>
        <fullName evidence="4">Short-chain dehydrogenase</fullName>
    </submittedName>
</protein>